<gene>
    <name evidence="1" type="ORF">PFFCH_02019</name>
</gene>
<evidence type="ECO:0000313" key="1">
    <source>
        <dbReference type="EMBL" id="ETW30562.1"/>
    </source>
</evidence>
<organism evidence="1 2">
    <name type="scientific">Plasmodium falciparum FCH/4</name>
    <dbReference type="NCBI Taxonomy" id="1036724"/>
    <lineage>
        <taxon>Eukaryota</taxon>
        <taxon>Sar</taxon>
        <taxon>Alveolata</taxon>
        <taxon>Apicomplexa</taxon>
        <taxon>Aconoidasida</taxon>
        <taxon>Haemosporida</taxon>
        <taxon>Plasmodiidae</taxon>
        <taxon>Plasmodium</taxon>
        <taxon>Plasmodium (Laverania)</taxon>
    </lineage>
</organism>
<sequence>MLSRVLLWNRNSCCITFIPMRAPVKKKKTQDKKKKEVVADKDKLLETRYLPYIPPAYVVDTVSFFKDKSKLDYLLALIFSPKNSTDTYEDRVEYQKRFEIYELLRKKEENKYQKHLEKMKEKVFESIKNLPEELYDESIKNGELFDNSEILFGLKYENSLLKNMNNYKKKLLHAYKILLYLRYPFYLVKKKNPMLFYISESKAVSRQKQINSQKKKLKKK</sequence>
<dbReference type="OrthoDB" id="1668230at2759"/>
<proteinExistence type="predicted"/>
<name>A0A024VQ01_PLAFA</name>
<protein>
    <submittedName>
        <fullName evidence="1">Uncharacterized protein</fullName>
    </submittedName>
</protein>
<accession>A0A024VQ01</accession>
<dbReference type="AlphaFoldDB" id="A0A024VQ01"/>
<dbReference type="SMR" id="A0A024VQ01"/>
<reference evidence="1 2" key="1">
    <citation type="submission" date="2013-02" db="EMBL/GenBank/DDBJ databases">
        <title>The Genome Annotation of Plasmodium falciparum FCH/4.</title>
        <authorList>
            <consortium name="The Broad Institute Genome Sequencing Platform"/>
            <consortium name="The Broad Institute Genome Sequencing Center for Infectious Disease"/>
            <person name="Neafsey D."/>
            <person name="Hoffman S."/>
            <person name="Volkman S."/>
            <person name="Rosenthal P."/>
            <person name="Walker B."/>
            <person name="Young S.K."/>
            <person name="Zeng Q."/>
            <person name="Gargeya S."/>
            <person name="Fitzgerald M."/>
            <person name="Haas B."/>
            <person name="Abouelleil A."/>
            <person name="Allen A.W."/>
            <person name="Alvarado L."/>
            <person name="Arachchi H.M."/>
            <person name="Berlin A.M."/>
            <person name="Chapman S.B."/>
            <person name="Gainer-Dewar J."/>
            <person name="Goldberg J."/>
            <person name="Griggs A."/>
            <person name="Gujja S."/>
            <person name="Hansen M."/>
            <person name="Howarth C."/>
            <person name="Imamovic A."/>
            <person name="Ireland A."/>
            <person name="Larimer J."/>
            <person name="McCowan C."/>
            <person name="Murphy C."/>
            <person name="Pearson M."/>
            <person name="Poon T.W."/>
            <person name="Priest M."/>
            <person name="Roberts A."/>
            <person name="Saif S."/>
            <person name="Shea T."/>
            <person name="Sisk P."/>
            <person name="Sykes S."/>
            <person name="Wortman J."/>
            <person name="Nusbaum C."/>
            <person name="Birren B."/>
        </authorList>
    </citation>
    <scope>NUCLEOTIDE SEQUENCE [LARGE SCALE GENOMIC DNA]</scope>
    <source>
        <strain evidence="1 2">FCH/4</strain>
    </source>
</reference>
<reference evidence="1 2" key="2">
    <citation type="submission" date="2013-02" db="EMBL/GenBank/DDBJ databases">
        <title>The Genome Sequence of Plasmodium falciparum FCH/4.</title>
        <authorList>
            <consortium name="The Broad Institute Genome Sequencing Platform"/>
            <consortium name="The Broad Institute Genome Sequencing Center for Infectious Disease"/>
            <person name="Neafsey D."/>
            <person name="Cheeseman I."/>
            <person name="Volkman S."/>
            <person name="Adams J."/>
            <person name="Walker B."/>
            <person name="Young S.K."/>
            <person name="Zeng Q."/>
            <person name="Gargeya S."/>
            <person name="Fitzgerald M."/>
            <person name="Haas B."/>
            <person name="Abouelleil A."/>
            <person name="Alvarado L."/>
            <person name="Arachchi H.M."/>
            <person name="Berlin A.M."/>
            <person name="Chapman S.B."/>
            <person name="Dewar J."/>
            <person name="Goldberg J."/>
            <person name="Griggs A."/>
            <person name="Gujja S."/>
            <person name="Hansen M."/>
            <person name="Howarth C."/>
            <person name="Imamovic A."/>
            <person name="Larimer J."/>
            <person name="McCowan C."/>
            <person name="Murphy C."/>
            <person name="Neiman D."/>
            <person name="Pearson M."/>
            <person name="Priest M."/>
            <person name="Roberts A."/>
            <person name="Saif S."/>
            <person name="Shea T."/>
            <person name="Sisk P."/>
            <person name="Sykes S."/>
            <person name="Wortman J."/>
            <person name="Nusbaum C."/>
            <person name="Birren B."/>
        </authorList>
    </citation>
    <scope>NUCLEOTIDE SEQUENCE [LARGE SCALE GENOMIC DNA]</scope>
    <source>
        <strain evidence="1 2">FCH/4</strain>
    </source>
</reference>
<dbReference type="EMBL" id="KI927903">
    <property type="protein sequence ID" value="ETW30562.1"/>
    <property type="molecule type" value="Genomic_DNA"/>
</dbReference>
<dbReference type="Proteomes" id="UP000030656">
    <property type="component" value="Unassembled WGS sequence"/>
</dbReference>
<evidence type="ECO:0000313" key="2">
    <source>
        <dbReference type="Proteomes" id="UP000030656"/>
    </source>
</evidence>